<organism evidence="1 2">
    <name type="scientific">Hypsizygus marmoreus</name>
    <name type="common">White beech mushroom</name>
    <name type="synonym">Agaricus marmoreus</name>
    <dbReference type="NCBI Taxonomy" id="39966"/>
    <lineage>
        <taxon>Eukaryota</taxon>
        <taxon>Fungi</taxon>
        <taxon>Dikarya</taxon>
        <taxon>Basidiomycota</taxon>
        <taxon>Agaricomycotina</taxon>
        <taxon>Agaricomycetes</taxon>
        <taxon>Agaricomycetidae</taxon>
        <taxon>Agaricales</taxon>
        <taxon>Tricholomatineae</taxon>
        <taxon>Lyophyllaceae</taxon>
        <taxon>Hypsizygus</taxon>
    </lineage>
</organism>
<protein>
    <submittedName>
        <fullName evidence="1">Uncharacterized protein</fullName>
    </submittedName>
</protein>
<dbReference type="Proteomes" id="UP000076154">
    <property type="component" value="Unassembled WGS sequence"/>
</dbReference>
<accession>A0A369JR99</accession>
<gene>
    <name evidence="1" type="ORF">Hypma_010999</name>
</gene>
<keyword evidence="2" id="KW-1185">Reference proteome</keyword>
<dbReference type="OrthoDB" id="3010872at2759"/>
<proteinExistence type="predicted"/>
<reference evidence="1" key="1">
    <citation type="submission" date="2018-04" db="EMBL/GenBank/DDBJ databases">
        <title>Whole genome sequencing of Hypsizygus marmoreus.</title>
        <authorList>
            <person name="Choi I.-G."/>
            <person name="Min B."/>
            <person name="Kim J.-G."/>
            <person name="Kim S."/>
            <person name="Oh Y.-L."/>
            <person name="Kong W.-S."/>
            <person name="Park H."/>
            <person name="Jeong J."/>
            <person name="Song E.-S."/>
        </authorList>
    </citation>
    <scope>NUCLEOTIDE SEQUENCE [LARGE SCALE GENOMIC DNA]</scope>
    <source>
        <strain evidence="1">51987-8</strain>
    </source>
</reference>
<evidence type="ECO:0000313" key="1">
    <source>
        <dbReference type="EMBL" id="RDB21874.1"/>
    </source>
</evidence>
<dbReference type="EMBL" id="LUEZ02000053">
    <property type="protein sequence ID" value="RDB21874.1"/>
    <property type="molecule type" value="Genomic_DNA"/>
</dbReference>
<dbReference type="InParanoid" id="A0A369JR99"/>
<sequence>MSIEYADQLDSFIARFTDILQSNNTSVLLSIIQSNPTTSCAEALAVAIIDRAQSHPQAVDSLVLPLRALFDSVERKSVLVHDYDAGSEAVTFHYVLTLHLAEFIKDALHETALHTPKHTKITPSNPTLAIALFSASAIKNGLLTNTSAPYNFTRQGLQLRDSSFDAEGEVERQEVVAIGACVHLRIAGDIMKDKLLFQGENLLHALQALQTKNVISYPPGIALLEDTITDAEGGFSGDGESSADVWKKLFPDHS</sequence>
<dbReference type="AlphaFoldDB" id="A0A369JR99"/>
<evidence type="ECO:0000313" key="2">
    <source>
        <dbReference type="Proteomes" id="UP000076154"/>
    </source>
</evidence>
<comment type="caution">
    <text evidence="1">The sequence shown here is derived from an EMBL/GenBank/DDBJ whole genome shotgun (WGS) entry which is preliminary data.</text>
</comment>
<name>A0A369JR99_HYPMA</name>